<protein>
    <submittedName>
        <fullName evidence="1">Uncharacterized protein</fullName>
    </submittedName>
</protein>
<reference evidence="1 2" key="1">
    <citation type="journal article" date="2023" name="Plants (Basel)">
        <title>Bridging the Gap: Combining Genomics and Transcriptomics Approaches to Understand Stylosanthes scabra, an Orphan Legume from the Brazilian Caatinga.</title>
        <authorList>
            <person name="Ferreira-Neto J.R.C."/>
            <person name="da Silva M.D."/>
            <person name="Binneck E."/>
            <person name="de Melo N.F."/>
            <person name="da Silva R.H."/>
            <person name="de Melo A.L.T.M."/>
            <person name="Pandolfi V."/>
            <person name="Bustamante F.O."/>
            <person name="Brasileiro-Vidal A.C."/>
            <person name="Benko-Iseppon A.M."/>
        </authorList>
    </citation>
    <scope>NUCLEOTIDE SEQUENCE [LARGE SCALE GENOMIC DNA]</scope>
    <source>
        <tissue evidence="1">Leaves</tissue>
    </source>
</reference>
<proteinExistence type="predicted"/>
<keyword evidence="2" id="KW-1185">Reference proteome</keyword>
<name>A0ABU6Y4L2_9FABA</name>
<gene>
    <name evidence="1" type="ORF">PIB30_017204</name>
</gene>
<evidence type="ECO:0000313" key="1">
    <source>
        <dbReference type="EMBL" id="MED6205392.1"/>
    </source>
</evidence>
<comment type="caution">
    <text evidence="1">The sequence shown here is derived from an EMBL/GenBank/DDBJ whole genome shotgun (WGS) entry which is preliminary data.</text>
</comment>
<accession>A0ABU6Y4L2</accession>
<organism evidence="1 2">
    <name type="scientific">Stylosanthes scabra</name>
    <dbReference type="NCBI Taxonomy" id="79078"/>
    <lineage>
        <taxon>Eukaryota</taxon>
        <taxon>Viridiplantae</taxon>
        <taxon>Streptophyta</taxon>
        <taxon>Embryophyta</taxon>
        <taxon>Tracheophyta</taxon>
        <taxon>Spermatophyta</taxon>
        <taxon>Magnoliopsida</taxon>
        <taxon>eudicotyledons</taxon>
        <taxon>Gunneridae</taxon>
        <taxon>Pentapetalae</taxon>
        <taxon>rosids</taxon>
        <taxon>fabids</taxon>
        <taxon>Fabales</taxon>
        <taxon>Fabaceae</taxon>
        <taxon>Papilionoideae</taxon>
        <taxon>50 kb inversion clade</taxon>
        <taxon>dalbergioids sensu lato</taxon>
        <taxon>Dalbergieae</taxon>
        <taxon>Pterocarpus clade</taxon>
        <taxon>Stylosanthes</taxon>
    </lineage>
</organism>
<dbReference type="Proteomes" id="UP001341840">
    <property type="component" value="Unassembled WGS sequence"/>
</dbReference>
<sequence length="80" mass="8535">MKERQSHGQSRWRRKEILSPLHVASSHLLPSGTTLLPSKTAAAVVAGVPTTTAAECSCLNGCHQPKPHHYPCLGTGLVLL</sequence>
<evidence type="ECO:0000313" key="2">
    <source>
        <dbReference type="Proteomes" id="UP001341840"/>
    </source>
</evidence>
<dbReference type="EMBL" id="JASCZI010241705">
    <property type="protein sequence ID" value="MED6205392.1"/>
    <property type="molecule type" value="Genomic_DNA"/>
</dbReference>